<protein>
    <recommendedName>
        <fullName evidence="3">DUF4238 domain-containing protein</fullName>
    </recommendedName>
</protein>
<evidence type="ECO:0008006" key="3">
    <source>
        <dbReference type="Google" id="ProtNLM"/>
    </source>
</evidence>
<evidence type="ECO:0000313" key="2">
    <source>
        <dbReference type="Proteomes" id="UP000674425"/>
    </source>
</evidence>
<dbReference type="EMBL" id="CAJNAU010000105">
    <property type="protein sequence ID" value="CAE6843882.1"/>
    <property type="molecule type" value="Genomic_DNA"/>
</dbReference>
<accession>A0ABN7N276</accession>
<keyword evidence="2" id="KW-1185">Reference proteome</keyword>
<dbReference type="RefSeq" id="WP_244862844.1">
    <property type="nucleotide sequence ID" value="NZ_CAJNAU010000105.1"/>
</dbReference>
<name>A0ABN7N276_9BURK</name>
<comment type="caution">
    <text evidence="1">The sequence shown here is derived from an EMBL/GenBank/DDBJ whole genome shotgun (WGS) entry which is preliminary data.</text>
</comment>
<dbReference type="InterPro" id="IPR025332">
    <property type="entry name" value="DUF4238"/>
</dbReference>
<dbReference type="Pfam" id="PF14022">
    <property type="entry name" value="DUF4238"/>
    <property type="match status" value="1"/>
</dbReference>
<reference evidence="1 2" key="1">
    <citation type="submission" date="2021-02" db="EMBL/GenBank/DDBJ databases">
        <authorList>
            <person name="Vanwijnsberghe S."/>
        </authorList>
    </citation>
    <scope>NUCLEOTIDE SEQUENCE [LARGE SCALE GENOMIC DNA]</scope>
    <source>
        <strain evidence="1 2">R-69658</strain>
    </source>
</reference>
<evidence type="ECO:0000313" key="1">
    <source>
        <dbReference type="EMBL" id="CAE6843882.1"/>
    </source>
</evidence>
<dbReference type="Proteomes" id="UP000674425">
    <property type="component" value="Unassembled WGS sequence"/>
</dbReference>
<sequence>MTSNKGGEARKHHYVPQCYLKGFTHNGSRQSRLYVVDARERRAFPTTPLKIAAERDFNRIDGDEPNAIEAIYSDFETKAGPALVRTDARGTFASDEDLAVILELVALLAVRNPRRREHTRKFYEHSSHVMMDLLVADKQRWEAREQRAIAEGFTEPSIITYEEAKEFVERGEYRVDVATTRHVELELKLLPTVYDLLHRRTWVVLRAAPGSGGFVASDNPATLCWDDEKQAEGFYPPGFASTHTSVVCPLSKNVAIRGCFDGRSGAIEAPANIVAAINTRTIAYSDRQVYAESDQFRFVAPDGAVLHGHALLSIVPPEMKVTGPVSPPS</sequence>
<gene>
    <name evidence="1" type="ORF">R69658_06849</name>
</gene>
<proteinExistence type="predicted"/>
<organism evidence="1 2">
    <name type="scientific">Paraburkholderia aspalathi</name>
    <dbReference type="NCBI Taxonomy" id="1324617"/>
    <lineage>
        <taxon>Bacteria</taxon>
        <taxon>Pseudomonadati</taxon>
        <taxon>Pseudomonadota</taxon>
        <taxon>Betaproteobacteria</taxon>
        <taxon>Burkholderiales</taxon>
        <taxon>Burkholderiaceae</taxon>
        <taxon>Paraburkholderia</taxon>
    </lineage>
</organism>